<dbReference type="EC" id="3.4.24.-" evidence="7"/>
<accession>A0A8J1Y645</accession>
<feature type="binding site" evidence="6">
    <location>
        <position position="222"/>
    </location>
    <ligand>
        <name>Zn(2+)</name>
        <dbReference type="ChEBI" id="CHEBI:29105"/>
        <note>catalytic</note>
    </ligand>
</feature>
<dbReference type="CDD" id="cd06263">
    <property type="entry name" value="MAM"/>
    <property type="match status" value="1"/>
</dbReference>
<comment type="caution">
    <text evidence="9">The sequence shown here is derived from an EMBL/GenBank/DDBJ whole genome shotgun (WGS) entry which is preliminary data.</text>
</comment>
<keyword evidence="1 6" id="KW-0645">Protease</keyword>
<reference evidence="9" key="1">
    <citation type="submission" date="2022-03" db="EMBL/GenBank/DDBJ databases">
        <authorList>
            <person name="Martin C."/>
        </authorList>
    </citation>
    <scope>NUCLEOTIDE SEQUENCE</scope>
</reference>
<dbReference type="InterPro" id="IPR024079">
    <property type="entry name" value="MetalloPept_cat_dom_sf"/>
</dbReference>
<dbReference type="InterPro" id="IPR013320">
    <property type="entry name" value="ConA-like_dom_sf"/>
</dbReference>
<dbReference type="InterPro" id="IPR034035">
    <property type="entry name" value="Astacin-like_dom"/>
</dbReference>
<dbReference type="InterPro" id="IPR006026">
    <property type="entry name" value="Peptidase_Metallo"/>
</dbReference>
<comment type="caution">
    <text evidence="6">Lacks conserved residue(s) required for the propagation of feature annotation.</text>
</comment>
<dbReference type="SMART" id="SM00235">
    <property type="entry name" value="ZnMc"/>
    <property type="match status" value="1"/>
</dbReference>
<evidence type="ECO:0000313" key="9">
    <source>
        <dbReference type="EMBL" id="CAH1793650.1"/>
    </source>
</evidence>
<dbReference type="AlphaFoldDB" id="A0A8J1Y645"/>
<dbReference type="PRINTS" id="PR00480">
    <property type="entry name" value="ASTACIN"/>
</dbReference>
<dbReference type="InterPro" id="IPR000998">
    <property type="entry name" value="MAM_dom"/>
</dbReference>
<dbReference type="PROSITE" id="PS50060">
    <property type="entry name" value="MAM_2"/>
    <property type="match status" value="1"/>
</dbReference>
<dbReference type="InterPro" id="IPR001506">
    <property type="entry name" value="Peptidase_M12A"/>
</dbReference>
<evidence type="ECO:0000256" key="2">
    <source>
        <dbReference type="ARBA" id="ARBA00022723"/>
    </source>
</evidence>
<keyword evidence="2 6" id="KW-0479">Metal-binding</keyword>
<feature type="compositionally biased region" description="Basic and acidic residues" evidence="8">
    <location>
        <begin position="334"/>
        <end position="367"/>
    </location>
</feature>
<keyword evidence="7" id="KW-0732">Signal</keyword>
<dbReference type="SUPFAM" id="SSF55486">
    <property type="entry name" value="Metalloproteases ('zincins'), catalytic domain"/>
    <property type="match status" value="1"/>
</dbReference>
<keyword evidence="5 6" id="KW-0482">Metalloprotease</keyword>
<feature type="region of interest" description="Disordered" evidence="8">
    <location>
        <begin position="31"/>
        <end position="86"/>
    </location>
</feature>
<sequence>MDLRLYTALTLIFCLVIQQCDTYKANHNIREENSDTSSNEENEEGSEESEIEDGEDEKPSTNDARQGWEIEDGEGEGPSSPEEERLNNVDEYGDKAEGDIADRPEDFLTEKSPKARNAIGMAFMRTFLWPYGVIPYSFDRLRPLTDFSKKQVEEALKKIEDATKIKNTKCIEFRPRKTEKDYLLFTRKDGCWSRVAKRGGAQDVSIGIGCTRVGTIMHEMLHALGFYHEQSRIDRDKYLDIKWTNIASGYTNNFDKYNLAYASTLGKPYDFGSIMHYGPYAFAKVRGLKTLQAKTNPKLYFGQRTHLSPNDIEEIRVLYNCYSRASKVKLSSIDSKEEVPSSNEKKDRKLSSIDSKEEVPSSNEKKDRNKSKAQVKTAKASKATKVSKVSKESIANSREDSDEICGVVECNFKKDLEGCRLEDGDNDDFDWSFGLETPSAYTGPLKGDKTCKNKQAGLSSKECKFAFIEASGHTNKKARLETRKQSEGTYCVRFACNMYGSMIGDLRVITVNSRGDEVGQHWKKSGNLGTSWKETEVEVRVGKQQKIVFEAKVGIGYKSDIALDDICITKGSC</sequence>
<gene>
    <name evidence="9" type="ORF">OFUS_LOCUS18472</name>
</gene>
<keyword evidence="4 6" id="KW-0862">Zinc</keyword>
<feature type="signal peptide" evidence="7">
    <location>
        <begin position="1"/>
        <end position="22"/>
    </location>
</feature>
<protein>
    <recommendedName>
        <fullName evidence="7">Metalloendopeptidase</fullName>
        <ecNumber evidence="7">3.4.24.-</ecNumber>
    </recommendedName>
</protein>
<keyword evidence="10" id="KW-1185">Reference proteome</keyword>
<dbReference type="Gene3D" id="2.60.120.200">
    <property type="match status" value="1"/>
</dbReference>
<evidence type="ECO:0000313" key="10">
    <source>
        <dbReference type="Proteomes" id="UP000749559"/>
    </source>
</evidence>
<dbReference type="SMART" id="SM00137">
    <property type="entry name" value="MAM"/>
    <property type="match status" value="1"/>
</dbReference>
<dbReference type="EMBL" id="CAIIXF020000009">
    <property type="protein sequence ID" value="CAH1793650.1"/>
    <property type="molecule type" value="Genomic_DNA"/>
</dbReference>
<evidence type="ECO:0000256" key="3">
    <source>
        <dbReference type="ARBA" id="ARBA00022801"/>
    </source>
</evidence>
<organism evidence="9 10">
    <name type="scientific">Owenia fusiformis</name>
    <name type="common">Polychaete worm</name>
    <dbReference type="NCBI Taxonomy" id="6347"/>
    <lineage>
        <taxon>Eukaryota</taxon>
        <taxon>Metazoa</taxon>
        <taxon>Spiralia</taxon>
        <taxon>Lophotrochozoa</taxon>
        <taxon>Annelida</taxon>
        <taxon>Polychaeta</taxon>
        <taxon>Sedentaria</taxon>
        <taxon>Canalipalpata</taxon>
        <taxon>Sabellida</taxon>
        <taxon>Oweniida</taxon>
        <taxon>Oweniidae</taxon>
        <taxon>Owenia</taxon>
    </lineage>
</organism>
<dbReference type="PANTHER" id="PTHR10127:SF780">
    <property type="entry name" value="METALLOENDOPEPTIDASE"/>
    <property type="match status" value="1"/>
</dbReference>
<dbReference type="Pfam" id="PF00629">
    <property type="entry name" value="MAM"/>
    <property type="match status" value="1"/>
</dbReference>
<proteinExistence type="predicted"/>
<feature type="compositionally biased region" description="Acidic residues" evidence="8">
    <location>
        <begin position="38"/>
        <end position="56"/>
    </location>
</feature>
<evidence type="ECO:0000256" key="8">
    <source>
        <dbReference type="SAM" id="MobiDB-lite"/>
    </source>
</evidence>
<dbReference type="GO" id="GO:0004222">
    <property type="term" value="F:metalloendopeptidase activity"/>
    <property type="evidence" value="ECO:0007669"/>
    <property type="project" value="UniProtKB-UniRule"/>
</dbReference>
<feature type="binding site" evidence="6">
    <location>
        <position position="218"/>
    </location>
    <ligand>
        <name>Zn(2+)</name>
        <dbReference type="ChEBI" id="CHEBI:29105"/>
        <note>catalytic</note>
    </ligand>
</feature>
<keyword evidence="3 6" id="KW-0378">Hydrolase</keyword>
<dbReference type="Proteomes" id="UP000749559">
    <property type="component" value="Unassembled WGS sequence"/>
</dbReference>
<dbReference type="GO" id="GO:0006508">
    <property type="term" value="P:proteolysis"/>
    <property type="evidence" value="ECO:0007669"/>
    <property type="project" value="UniProtKB-KW"/>
</dbReference>
<dbReference type="PROSITE" id="PS51864">
    <property type="entry name" value="ASTACIN"/>
    <property type="match status" value="1"/>
</dbReference>
<evidence type="ECO:0000256" key="6">
    <source>
        <dbReference type="PROSITE-ProRule" id="PRU01211"/>
    </source>
</evidence>
<feature type="binding site" evidence="6">
    <location>
        <position position="228"/>
    </location>
    <ligand>
        <name>Zn(2+)</name>
        <dbReference type="ChEBI" id="CHEBI:29105"/>
        <note>catalytic</note>
    </ligand>
</feature>
<name>A0A8J1Y645_OWEFU</name>
<dbReference type="PANTHER" id="PTHR10127">
    <property type="entry name" value="DISCOIDIN, CUB, EGF, LAMININ , AND ZINC METALLOPROTEASE DOMAIN CONTAINING"/>
    <property type="match status" value="1"/>
</dbReference>
<evidence type="ECO:0000256" key="7">
    <source>
        <dbReference type="RuleBase" id="RU361183"/>
    </source>
</evidence>
<feature type="compositionally biased region" description="Low complexity" evidence="8">
    <location>
        <begin position="374"/>
        <end position="387"/>
    </location>
</feature>
<dbReference type="Gene3D" id="3.40.390.10">
    <property type="entry name" value="Collagenase (Catalytic Domain)"/>
    <property type="match status" value="1"/>
</dbReference>
<comment type="cofactor">
    <cofactor evidence="6 7">
        <name>Zn(2+)</name>
        <dbReference type="ChEBI" id="CHEBI:29105"/>
    </cofactor>
    <text evidence="6 7">Binds 1 zinc ion per subunit.</text>
</comment>
<dbReference type="GO" id="GO:0008270">
    <property type="term" value="F:zinc ion binding"/>
    <property type="evidence" value="ECO:0007669"/>
    <property type="project" value="UniProtKB-UniRule"/>
</dbReference>
<dbReference type="OrthoDB" id="6061307at2759"/>
<dbReference type="CDD" id="cd04280">
    <property type="entry name" value="ZnMc_astacin_like"/>
    <property type="match status" value="1"/>
</dbReference>
<evidence type="ECO:0000256" key="4">
    <source>
        <dbReference type="ARBA" id="ARBA00022833"/>
    </source>
</evidence>
<feature type="region of interest" description="Disordered" evidence="8">
    <location>
        <begin position="333"/>
        <end position="394"/>
    </location>
</feature>
<evidence type="ECO:0000256" key="1">
    <source>
        <dbReference type="ARBA" id="ARBA00022670"/>
    </source>
</evidence>
<feature type="active site" evidence="6">
    <location>
        <position position="219"/>
    </location>
</feature>
<evidence type="ECO:0000256" key="5">
    <source>
        <dbReference type="ARBA" id="ARBA00023049"/>
    </source>
</evidence>
<feature type="chain" id="PRO_5042621175" description="Metalloendopeptidase" evidence="7">
    <location>
        <begin position="23"/>
        <end position="573"/>
    </location>
</feature>
<dbReference type="Pfam" id="PF01400">
    <property type="entry name" value="Astacin"/>
    <property type="match status" value="1"/>
</dbReference>
<dbReference type="SUPFAM" id="SSF49899">
    <property type="entry name" value="Concanavalin A-like lectins/glucanases"/>
    <property type="match status" value="1"/>
</dbReference>
<dbReference type="GO" id="GO:0016020">
    <property type="term" value="C:membrane"/>
    <property type="evidence" value="ECO:0007669"/>
    <property type="project" value="InterPro"/>
</dbReference>